<dbReference type="NCBIfam" id="NF002133">
    <property type="entry name" value="PRK00971.1-2"/>
    <property type="match status" value="1"/>
</dbReference>
<feature type="binding site" evidence="6">
    <location>
        <position position="66"/>
    </location>
    <ligand>
        <name>substrate</name>
    </ligand>
</feature>
<evidence type="ECO:0000256" key="4">
    <source>
        <dbReference type="ARBA" id="ARBA00022801"/>
    </source>
</evidence>
<dbReference type="Pfam" id="PF04960">
    <property type="entry name" value="Glutaminase"/>
    <property type="match status" value="1"/>
</dbReference>
<dbReference type="GO" id="GO:0006537">
    <property type="term" value="P:glutamate biosynthetic process"/>
    <property type="evidence" value="ECO:0007669"/>
    <property type="project" value="TreeGrafter"/>
</dbReference>
<feature type="binding site" evidence="6">
    <location>
        <position position="116"/>
    </location>
    <ligand>
        <name>substrate</name>
    </ligand>
</feature>
<dbReference type="NCBIfam" id="NF002132">
    <property type="entry name" value="PRK00971.1-1"/>
    <property type="match status" value="1"/>
</dbReference>
<feature type="binding site" evidence="6">
    <location>
        <position position="191"/>
    </location>
    <ligand>
        <name>substrate</name>
    </ligand>
</feature>
<evidence type="ECO:0000256" key="1">
    <source>
        <dbReference type="ARBA" id="ARBA00011076"/>
    </source>
</evidence>
<dbReference type="NCBIfam" id="TIGR03814">
    <property type="entry name" value="Gln_ase"/>
    <property type="match status" value="1"/>
</dbReference>
<feature type="binding site" evidence="6">
    <location>
        <position position="167"/>
    </location>
    <ligand>
        <name>substrate</name>
    </ligand>
</feature>
<dbReference type="EMBL" id="FNAK01000003">
    <property type="protein sequence ID" value="SDD87617.1"/>
    <property type="molecule type" value="Genomic_DNA"/>
</dbReference>
<evidence type="ECO:0000256" key="2">
    <source>
        <dbReference type="ARBA" id="ARBA00011881"/>
    </source>
</evidence>
<feature type="binding site" evidence="6">
    <location>
        <position position="243"/>
    </location>
    <ligand>
        <name>substrate</name>
    </ligand>
</feature>
<proteinExistence type="inferred from homology"/>
<reference evidence="7 8" key="1">
    <citation type="submission" date="2016-10" db="EMBL/GenBank/DDBJ databases">
        <authorList>
            <person name="de Groot N.N."/>
        </authorList>
    </citation>
    <scope>NUCLEOTIDE SEQUENCE [LARGE SCALE GENOMIC DNA]</scope>
    <source>
        <strain evidence="7 8">CGMCC 1.9109</strain>
    </source>
</reference>
<keyword evidence="8" id="KW-1185">Reference proteome</keyword>
<dbReference type="HAMAP" id="MF_00313">
    <property type="entry name" value="Glutaminase"/>
    <property type="match status" value="1"/>
</dbReference>
<dbReference type="AlphaFoldDB" id="A0A1G6YD11"/>
<evidence type="ECO:0000313" key="7">
    <source>
        <dbReference type="EMBL" id="SDD87617.1"/>
    </source>
</evidence>
<sequence>MDVLDYQALLDYIAEGVQPHFGKGKVANYIPALTGVPATKFGMAVQLASGESFSVGDAEEAFSVQSISKLFVLELAMSHFGDMVWTRVGKEPSGDRFNSMIKLEMEHGVPRNPFINPGALATLDLLMGLKGDTKHRIRNFLRFLAMNDAVDADEAVMQSELTHSNLNRAMAHLMKSYKNIDQDVDTLLETYCFQCSMTMTCKDLALAGLPLATGGYSALHDATILSVAQAKRINAVMLTCGMYDSVGSFAYRVGVPAKSGVGGGILAVIPGKMSVAVWSPELDQFGNSYVGTAALEMFTSMTHTSIF</sequence>
<dbReference type="PANTHER" id="PTHR12544:SF29">
    <property type="entry name" value="GLUTAMINASE"/>
    <property type="match status" value="1"/>
</dbReference>
<protein>
    <recommendedName>
        <fullName evidence="3 6">Glutaminase</fullName>
        <ecNumber evidence="3 6">3.5.1.2</ecNumber>
    </recommendedName>
</protein>
<dbReference type="STRING" id="637679.GCA_001550055_01235"/>
<comment type="similarity">
    <text evidence="1 6">Belongs to the glutaminase family.</text>
</comment>
<keyword evidence="6" id="KW-0007">Acetylation</keyword>
<dbReference type="Gene3D" id="3.40.710.10">
    <property type="entry name" value="DD-peptidase/beta-lactamase superfamily"/>
    <property type="match status" value="1"/>
</dbReference>
<evidence type="ECO:0000313" key="8">
    <source>
        <dbReference type="Proteomes" id="UP000183685"/>
    </source>
</evidence>
<dbReference type="RefSeq" id="WP_420913268.1">
    <property type="nucleotide sequence ID" value="NZ_FNAK01000003.1"/>
</dbReference>
<evidence type="ECO:0000256" key="6">
    <source>
        <dbReference type="HAMAP-Rule" id="MF_00313"/>
    </source>
</evidence>
<dbReference type="FunFam" id="3.40.710.10:FF:000005">
    <property type="entry name" value="Glutaminase"/>
    <property type="match status" value="1"/>
</dbReference>
<organism evidence="7 8">
    <name type="scientific">Kordiimonas lacus</name>
    <dbReference type="NCBI Taxonomy" id="637679"/>
    <lineage>
        <taxon>Bacteria</taxon>
        <taxon>Pseudomonadati</taxon>
        <taxon>Pseudomonadota</taxon>
        <taxon>Alphaproteobacteria</taxon>
        <taxon>Kordiimonadales</taxon>
        <taxon>Kordiimonadaceae</taxon>
        <taxon>Kordiimonas</taxon>
    </lineage>
</organism>
<comment type="subunit">
    <text evidence="2 6">Homotetramer.</text>
</comment>
<dbReference type="Proteomes" id="UP000183685">
    <property type="component" value="Unassembled WGS sequence"/>
</dbReference>
<accession>A0A1G6YD11</accession>
<evidence type="ECO:0000256" key="5">
    <source>
        <dbReference type="ARBA" id="ARBA00049534"/>
    </source>
</evidence>
<feature type="binding site" evidence="6">
    <location>
        <position position="261"/>
    </location>
    <ligand>
        <name>substrate</name>
    </ligand>
</feature>
<keyword evidence="4 6" id="KW-0378">Hydrolase</keyword>
<dbReference type="InterPro" id="IPR012338">
    <property type="entry name" value="Beta-lactam/transpept-like"/>
</dbReference>
<dbReference type="GO" id="GO:0006543">
    <property type="term" value="P:L-glutamine catabolic process"/>
    <property type="evidence" value="ECO:0007669"/>
    <property type="project" value="TreeGrafter"/>
</dbReference>
<dbReference type="SUPFAM" id="SSF56601">
    <property type="entry name" value="beta-lactamase/transpeptidase-like"/>
    <property type="match status" value="1"/>
</dbReference>
<dbReference type="GO" id="GO:0004359">
    <property type="term" value="F:glutaminase activity"/>
    <property type="evidence" value="ECO:0007669"/>
    <property type="project" value="UniProtKB-UniRule"/>
</dbReference>
<gene>
    <name evidence="6" type="primary">glsA</name>
    <name evidence="7" type="ORF">SAMN04488071_1555</name>
</gene>
<dbReference type="PANTHER" id="PTHR12544">
    <property type="entry name" value="GLUTAMINASE"/>
    <property type="match status" value="1"/>
</dbReference>
<comment type="catalytic activity">
    <reaction evidence="5 6">
        <text>L-glutamine + H2O = L-glutamate + NH4(+)</text>
        <dbReference type="Rhea" id="RHEA:15889"/>
        <dbReference type="ChEBI" id="CHEBI:15377"/>
        <dbReference type="ChEBI" id="CHEBI:28938"/>
        <dbReference type="ChEBI" id="CHEBI:29985"/>
        <dbReference type="ChEBI" id="CHEBI:58359"/>
        <dbReference type="EC" id="3.5.1.2"/>
    </reaction>
</comment>
<evidence type="ECO:0000256" key="3">
    <source>
        <dbReference type="ARBA" id="ARBA00012918"/>
    </source>
</evidence>
<name>A0A1G6YD11_9PROT</name>
<feature type="binding site" evidence="6">
    <location>
        <position position="160"/>
    </location>
    <ligand>
        <name>substrate</name>
    </ligand>
</feature>
<dbReference type="EC" id="3.5.1.2" evidence="3 6"/>
<dbReference type="InterPro" id="IPR015868">
    <property type="entry name" value="Glutaminase"/>
</dbReference>